<dbReference type="SUPFAM" id="SSF55166">
    <property type="entry name" value="Hedgehog/DD-peptidase"/>
    <property type="match status" value="1"/>
</dbReference>
<organism evidence="2 3">
    <name type="scientific">Actinoalloteichus fjordicus</name>
    <dbReference type="NCBI Taxonomy" id="1612552"/>
    <lineage>
        <taxon>Bacteria</taxon>
        <taxon>Bacillati</taxon>
        <taxon>Actinomycetota</taxon>
        <taxon>Actinomycetes</taxon>
        <taxon>Pseudonocardiales</taxon>
        <taxon>Pseudonocardiaceae</taxon>
        <taxon>Actinoalloteichus</taxon>
    </lineage>
</organism>
<evidence type="ECO:0000259" key="1">
    <source>
        <dbReference type="Pfam" id="PF13539"/>
    </source>
</evidence>
<dbReference type="CDD" id="cd14845">
    <property type="entry name" value="L-Ala-D-Glu_peptidase_like"/>
    <property type="match status" value="1"/>
</dbReference>
<dbReference type="Pfam" id="PF13539">
    <property type="entry name" value="Peptidase_M15_4"/>
    <property type="match status" value="1"/>
</dbReference>
<dbReference type="AlphaFoldDB" id="A0AAC9PTQ2"/>
<dbReference type="KEGG" id="acad:UA74_20530"/>
<keyword evidence="2" id="KW-0645">Protease</keyword>
<sequence length="268" mass="29152">MTSVNARPWQAFSKDAQVRQHDLHVITGWSRKDNVSGVNGVLPDVKKTTHRVTLALAALGMAAATALPASAAEPAETTNWVGESVVVSIKPVSEERLGASYREGCPVGPEDLRLVSFPHLGFDDRTHRGELIVHADVAEEVLGIFIDLYRGGFPIERVETVEKYDADDDLSMAANNTSAFNCRPITGGGGWSNHSYGKAIDINPVQNPYVSSSGLVLPPTGAPYVDRDQDAPGMIYAGDLVEQSFTENGWEWGGFWTTPLDYQHFEKP</sequence>
<evidence type="ECO:0000313" key="3">
    <source>
        <dbReference type="Proteomes" id="UP000185511"/>
    </source>
</evidence>
<reference evidence="3" key="1">
    <citation type="submission" date="2016-06" db="EMBL/GenBank/DDBJ databases">
        <title>Complete genome sequence of Actinoalloteichus fjordicus DSM 46855 (=ADI127-17), type strain of the new species Actinoalloteichus fjordicus.</title>
        <authorList>
            <person name="Ruckert C."/>
            <person name="Nouioui I."/>
            <person name="Willmese J."/>
            <person name="van Wezel G."/>
            <person name="Klenk H.-P."/>
            <person name="Kalinowski J."/>
            <person name="Zotchev S.B."/>
        </authorList>
    </citation>
    <scope>NUCLEOTIDE SEQUENCE [LARGE SCALE GENOMIC DNA]</scope>
    <source>
        <strain evidence="3">ADI127-7</strain>
    </source>
</reference>
<feature type="domain" description="Peptidase M15C" evidence="1">
    <location>
        <begin position="187"/>
        <end position="267"/>
    </location>
</feature>
<dbReference type="GO" id="GO:0004180">
    <property type="term" value="F:carboxypeptidase activity"/>
    <property type="evidence" value="ECO:0007669"/>
    <property type="project" value="UniProtKB-KW"/>
</dbReference>
<evidence type="ECO:0000313" key="2">
    <source>
        <dbReference type="EMBL" id="APU16131.1"/>
    </source>
</evidence>
<keyword evidence="3" id="KW-1185">Reference proteome</keyword>
<dbReference type="InterPro" id="IPR009045">
    <property type="entry name" value="Zn_M74/Hedgehog-like"/>
</dbReference>
<gene>
    <name evidence="2" type="ORF">UA74_20530</name>
</gene>
<dbReference type="Gene3D" id="3.30.1380.10">
    <property type="match status" value="1"/>
</dbReference>
<keyword evidence="2" id="KW-0378">Hydrolase</keyword>
<proteinExistence type="predicted"/>
<keyword evidence="2" id="KW-0121">Carboxypeptidase</keyword>
<dbReference type="RefSeq" id="WP_232237349.1">
    <property type="nucleotide sequence ID" value="NZ_CP016076.1"/>
</dbReference>
<dbReference type="EMBL" id="CP016076">
    <property type="protein sequence ID" value="APU16131.1"/>
    <property type="molecule type" value="Genomic_DNA"/>
</dbReference>
<dbReference type="InterPro" id="IPR039561">
    <property type="entry name" value="Peptidase_M15C"/>
</dbReference>
<name>A0AAC9PTQ2_9PSEU</name>
<dbReference type="Proteomes" id="UP000185511">
    <property type="component" value="Chromosome"/>
</dbReference>
<protein>
    <submittedName>
        <fullName evidence="2">D-alanyl-D-alanine carboxypeptidase</fullName>
    </submittedName>
</protein>
<accession>A0AAC9PTQ2</accession>